<evidence type="ECO:0000256" key="3">
    <source>
        <dbReference type="ARBA" id="ARBA00023163"/>
    </source>
</evidence>
<proteinExistence type="predicted"/>
<keyword evidence="1" id="KW-0805">Transcription regulation</keyword>
<dbReference type="Pfam" id="PF00392">
    <property type="entry name" value="GntR"/>
    <property type="match status" value="1"/>
</dbReference>
<dbReference type="InterPro" id="IPR011663">
    <property type="entry name" value="UTRA"/>
</dbReference>
<dbReference type="InterPro" id="IPR036390">
    <property type="entry name" value="WH_DNA-bd_sf"/>
</dbReference>
<keyword evidence="2" id="KW-0238">DNA-binding</keyword>
<organism evidence="5 6">
    <name type="scientific">Paenibacillus filicis</name>
    <dbReference type="NCBI Taxonomy" id="669464"/>
    <lineage>
        <taxon>Bacteria</taxon>
        <taxon>Bacillati</taxon>
        <taxon>Bacillota</taxon>
        <taxon>Bacilli</taxon>
        <taxon>Bacillales</taxon>
        <taxon>Paenibacillaceae</taxon>
        <taxon>Paenibacillus</taxon>
    </lineage>
</organism>
<name>A0ABU9DL30_9BACL</name>
<evidence type="ECO:0000256" key="2">
    <source>
        <dbReference type="ARBA" id="ARBA00023125"/>
    </source>
</evidence>
<reference evidence="5 6" key="1">
    <citation type="submission" date="2024-04" db="EMBL/GenBank/DDBJ databases">
        <title>draft genome sequnece of Paenibacillus filicis.</title>
        <authorList>
            <person name="Kim D.-U."/>
        </authorList>
    </citation>
    <scope>NUCLEOTIDE SEQUENCE [LARGE SCALE GENOMIC DNA]</scope>
    <source>
        <strain evidence="5 6">KACC14197</strain>
    </source>
</reference>
<evidence type="ECO:0000313" key="6">
    <source>
        <dbReference type="Proteomes" id="UP001469365"/>
    </source>
</evidence>
<dbReference type="Gene3D" id="1.10.10.10">
    <property type="entry name" value="Winged helix-like DNA-binding domain superfamily/Winged helix DNA-binding domain"/>
    <property type="match status" value="1"/>
</dbReference>
<accession>A0ABU9DL30</accession>
<dbReference type="Gene3D" id="3.40.1410.10">
    <property type="entry name" value="Chorismate lyase-like"/>
    <property type="match status" value="1"/>
</dbReference>
<feature type="domain" description="HTH gntR-type" evidence="4">
    <location>
        <begin position="8"/>
        <end position="76"/>
    </location>
</feature>
<dbReference type="CDD" id="cd07377">
    <property type="entry name" value="WHTH_GntR"/>
    <property type="match status" value="1"/>
</dbReference>
<dbReference type="SUPFAM" id="SSF64288">
    <property type="entry name" value="Chorismate lyase-like"/>
    <property type="match status" value="1"/>
</dbReference>
<evidence type="ECO:0000256" key="1">
    <source>
        <dbReference type="ARBA" id="ARBA00023015"/>
    </source>
</evidence>
<dbReference type="PROSITE" id="PS50949">
    <property type="entry name" value="HTH_GNTR"/>
    <property type="match status" value="1"/>
</dbReference>
<evidence type="ECO:0000259" key="4">
    <source>
        <dbReference type="PROSITE" id="PS50949"/>
    </source>
</evidence>
<comment type="caution">
    <text evidence="5">The sequence shown here is derived from an EMBL/GenBank/DDBJ whole genome shotgun (WGS) entry which is preliminary data.</text>
</comment>
<dbReference type="EMBL" id="JBBPCC010000010">
    <property type="protein sequence ID" value="MEK8129544.1"/>
    <property type="molecule type" value="Genomic_DNA"/>
</dbReference>
<keyword evidence="3" id="KW-0804">Transcription</keyword>
<evidence type="ECO:0000313" key="5">
    <source>
        <dbReference type="EMBL" id="MEK8129544.1"/>
    </source>
</evidence>
<dbReference type="Pfam" id="PF07702">
    <property type="entry name" value="UTRA"/>
    <property type="match status" value="1"/>
</dbReference>
<dbReference type="InterPro" id="IPR000524">
    <property type="entry name" value="Tscrpt_reg_HTH_GntR"/>
</dbReference>
<dbReference type="SMART" id="SM00345">
    <property type="entry name" value="HTH_GNTR"/>
    <property type="match status" value="1"/>
</dbReference>
<dbReference type="PANTHER" id="PTHR44846:SF1">
    <property type="entry name" value="MANNOSYL-D-GLYCERATE TRANSPORT_METABOLISM SYSTEM REPRESSOR MNGR-RELATED"/>
    <property type="match status" value="1"/>
</dbReference>
<dbReference type="RefSeq" id="WP_341416652.1">
    <property type="nucleotide sequence ID" value="NZ_JBBPCC010000010.1"/>
</dbReference>
<dbReference type="PANTHER" id="PTHR44846">
    <property type="entry name" value="MANNOSYL-D-GLYCERATE TRANSPORT/METABOLISM SYSTEM REPRESSOR MNGR-RELATED"/>
    <property type="match status" value="1"/>
</dbReference>
<gene>
    <name evidence="5" type="ORF">WMW72_16685</name>
</gene>
<dbReference type="InterPro" id="IPR028978">
    <property type="entry name" value="Chorismate_lyase_/UTRA_dom_sf"/>
</dbReference>
<dbReference type="PRINTS" id="PR00035">
    <property type="entry name" value="HTHGNTR"/>
</dbReference>
<protein>
    <submittedName>
        <fullName evidence="5">GntR family transcriptional regulator</fullName>
    </submittedName>
</protein>
<dbReference type="Proteomes" id="UP001469365">
    <property type="component" value="Unassembled WGS sequence"/>
</dbReference>
<keyword evidence="6" id="KW-1185">Reference proteome</keyword>
<dbReference type="SMART" id="SM00866">
    <property type="entry name" value="UTRA"/>
    <property type="match status" value="1"/>
</dbReference>
<dbReference type="SUPFAM" id="SSF46785">
    <property type="entry name" value="Winged helix' DNA-binding domain"/>
    <property type="match status" value="1"/>
</dbReference>
<dbReference type="InterPro" id="IPR036388">
    <property type="entry name" value="WH-like_DNA-bd_sf"/>
</dbReference>
<dbReference type="InterPro" id="IPR050679">
    <property type="entry name" value="Bact_HTH_transcr_reg"/>
</dbReference>
<sequence>MLNREYKLPLYIQLKEAIVEKIEQGHWLPGNAIPTESELQKLYDISRITVRQALGELVADGVLTRIQGKGTFVSETKLEPIRPGLSSFTKDMGNKHNEIRAEVLWFGQEAAGDRLKRVFGETGRELILTVLERVRYVNGVPIGMHKAYLNTKLMSGAELSGYDFTKDSLYEALLAEGIRLGEADETIEAGLADERQASLLKIEPGTPVLLITRVTKLEDGRLFECTDMVYRGDKYKYAVKLT</sequence>